<feature type="compositionally biased region" description="Polar residues" evidence="1">
    <location>
        <begin position="35"/>
        <end position="56"/>
    </location>
</feature>
<reference evidence="2" key="2">
    <citation type="journal article" date="2023" name="Int. J. Mol. Sci.">
        <title>De Novo Assembly and Annotation of 11 Diverse Shrub Willow (Salix) Genomes Reveals Novel Gene Organization in Sex-Linked Regions.</title>
        <authorList>
            <person name="Hyden B."/>
            <person name="Feng K."/>
            <person name="Yates T.B."/>
            <person name="Jawdy S."/>
            <person name="Cereghino C."/>
            <person name="Smart L.B."/>
            <person name="Muchero W."/>
        </authorList>
    </citation>
    <scope>NUCLEOTIDE SEQUENCE</scope>
    <source>
        <tissue evidence="2">Shoot tip</tissue>
    </source>
</reference>
<proteinExistence type="predicted"/>
<organism evidence="2 3">
    <name type="scientific">Salix koriyanagi</name>
    <dbReference type="NCBI Taxonomy" id="2511006"/>
    <lineage>
        <taxon>Eukaryota</taxon>
        <taxon>Viridiplantae</taxon>
        <taxon>Streptophyta</taxon>
        <taxon>Embryophyta</taxon>
        <taxon>Tracheophyta</taxon>
        <taxon>Spermatophyta</taxon>
        <taxon>Magnoliopsida</taxon>
        <taxon>eudicotyledons</taxon>
        <taxon>Gunneridae</taxon>
        <taxon>Pentapetalae</taxon>
        <taxon>rosids</taxon>
        <taxon>fabids</taxon>
        <taxon>Malpighiales</taxon>
        <taxon>Salicaceae</taxon>
        <taxon>Saliceae</taxon>
        <taxon>Salix</taxon>
    </lineage>
</organism>
<dbReference type="Proteomes" id="UP001151752">
    <property type="component" value="Chromosome 18"/>
</dbReference>
<accession>A0A9Q0W1V0</accession>
<evidence type="ECO:0000256" key="1">
    <source>
        <dbReference type="SAM" id="MobiDB-lite"/>
    </source>
</evidence>
<feature type="region of interest" description="Disordered" evidence="1">
    <location>
        <begin position="27"/>
        <end position="56"/>
    </location>
</feature>
<feature type="region of interest" description="Disordered" evidence="1">
    <location>
        <begin position="1"/>
        <end position="20"/>
    </location>
</feature>
<protein>
    <submittedName>
        <fullName evidence="2">Uncharacterized protein</fullName>
    </submittedName>
</protein>
<comment type="caution">
    <text evidence="2">The sequence shown here is derived from an EMBL/GenBank/DDBJ whole genome shotgun (WGS) entry which is preliminary data.</text>
</comment>
<reference evidence="2" key="1">
    <citation type="submission" date="2022-11" db="EMBL/GenBank/DDBJ databases">
        <authorList>
            <person name="Hyden B.L."/>
            <person name="Feng K."/>
            <person name="Yates T."/>
            <person name="Jawdy S."/>
            <person name="Smart L.B."/>
            <person name="Muchero W."/>
        </authorList>
    </citation>
    <scope>NUCLEOTIDE SEQUENCE</scope>
    <source>
        <tissue evidence="2">Shoot tip</tissue>
    </source>
</reference>
<evidence type="ECO:0000313" key="3">
    <source>
        <dbReference type="Proteomes" id="UP001151752"/>
    </source>
</evidence>
<feature type="compositionally biased region" description="Basic and acidic residues" evidence="1">
    <location>
        <begin position="1"/>
        <end position="13"/>
    </location>
</feature>
<dbReference type="EMBL" id="JAPFFM010000006">
    <property type="protein sequence ID" value="KAJ6759155.1"/>
    <property type="molecule type" value="Genomic_DNA"/>
</dbReference>
<dbReference type="AlphaFoldDB" id="A0A9Q0W1V0"/>
<evidence type="ECO:0000313" key="2">
    <source>
        <dbReference type="EMBL" id="KAJ6759155.1"/>
    </source>
</evidence>
<name>A0A9Q0W1V0_9ROSI</name>
<sequence>MKQRKIKGEKEPGRSATRLRSEVFLNQARKENPSLAATTNGLQNDRNIPQISRQPF</sequence>
<gene>
    <name evidence="2" type="ORF">OIU74_025761</name>
</gene>
<keyword evidence="3" id="KW-1185">Reference proteome</keyword>